<evidence type="ECO:0000313" key="1">
    <source>
        <dbReference type="EMBL" id="AEI65034.1"/>
    </source>
</evidence>
<dbReference type="KEGG" id="mfu:LILAB_15655"/>
<name>F8CIG8_MYXFH</name>
<evidence type="ECO:0000313" key="2">
    <source>
        <dbReference type="Proteomes" id="UP000000488"/>
    </source>
</evidence>
<proteinExistence type="predicted"/>
<sequence length="64" mass="7131">MSRLDHSFSPIIEPVQEGATIRTDLDVVTHLVQSFVKTCKVTGQVFLEPVLLCTLLTTLEDMDV</sequence>
<dbReference type="HOGENOM" id="CLU_2863094_0_0_7"/>
<protein>
    <submittedName>
        <fullName evidence="1">Uncharacterized protein</fullName>
    </submittedName>
</protein>
<reference evidence="1 2" key="1">
    <citation type="journal article" date="2011" name="J. Bacteriol.">
        <title>Genome sequence of the halotolerant marine bacterium Myxococcus fulvus HW-1.</title>
        <authorList>
            <person name="Li Z.F."/>
            <person name="Li X."/>
            <person name="Liu H."/>
            <person name="Liu X."/>
            <person name="Han K."/>
            <person name="Wu Z.H."/>
            <person name="Hu W."/>
            <person name="Li F.F."/>
            <person name="Li Y.Z."/>
        </authorList>
    </citation>
    <scope>NUCLEOTIDE SEQUENCE [LARGE SCALE GENOMIC DNA]</scope>
    <source>
        <strain evidence="2">ATCC BAA-855 / HW-1</strain>
    </source>
</reference>
<dbReference type="EMBL" id="CP002830">
    <property type="protein sequence ID" value="AEI65034.1"/>
    <property type="molecule type" value="Genomic_DNA"/>
</dbReference>
<dbReference type="Proteomes" id="UP000000488">
    <property type="component" value="Chromosome"/>
</dbReference>
<organism evidence="1 2">
    <name type="scientific">Myxococcus fulvus (strain ATCC BAA-855 / HW-1)</name>
    <dbReference type="NCBI Taxonomy" id="483219"/>
    <lineage>
        <taxon>Bacteria</taxon>
        <taxon>Pseudomonadati</taxon>
        <taxon>Myxococcota</taxon>
        <taxon>Myxococcia</taxon>
        <taxon>Myxococcales</taxon>
        <taxon>Cystobacterineae</taxon>
        <taxon>Myxococcaceae</taxon>
        <taxon>Myxococcus</taxon>
    </lineage>
</organism>
<dbReference type="AlphaFoldDB" id="F8CIG8"/>
<accession>F8CIG8</accession>
<gene>
    <name evidence="1" type="ordered locus">LILAB_15655</name>
</gene>